<feature type="compositionally biased region" description="Polar residues" evidence="1">
    <location>
        <begin position="65"/>
        <end position="75"/>
    </location>
</feature>
<comment type="caution">
    <text evidence="2">The sequence shown here is derived from an EMBL/GenBank/DDBJ whole genome shotgun (WGS) entry which is preliminary data.</text>
</comment>
<protein>
    <submittedName>
        <fullName evidence="2">TetR family transcriptional regulator</fullName>
    </submittedName>
</protein>
<dbReference type="RefSeq" id="WP_310837959.1">
    <property type="nucleotide sequence ID" value="NZ_JAVLSM010000010.1"/>
</dbReference>
<organism evidence="2">
    <name type="scientific">Herbaspirillum huttiense subsp. nephrolepidis</name>
    <dbReference type="NCBI Taxonomy" id="3075126"/>
    <lineage>
        <taxon>Bacteria</taxon>
        <taxon>Pseudomonadati</taxon>
        <taxon>Pseudomonadota</taxon>
        <taxon>Betaproteobacteria</taxon>
        <taxon>Burkholderiales</taxon>
        <taxon>Oxalobacteraceae</taxon>
        <taxon>Herbaspirillum</taxon>
    </lineage>
</organism>
<dbReference type="EMBL" id="JAVRAA010000009">
    <property type="protein sequence ID" value="MDT0338739.1"/>
    <property type="molecule type" value="Genomic_DNA"/>
</dbReference>
<name>A0AAE4K4W8_9BURK</name>
<proteinExistence type="predicted"/>
<evidence type="ECO:0000256" key="1">
    <source>
        <dbReference type="SAM" id="MobiDB-lite"/>
    </source>
</evidence>
<feature type="region of interest" description="Disordered" evidence="1">
    <location>
        <begin position="57"/>
        <end position="80"/>
    </location>
</feature>
<evidence type="ECO:0000313" key="2">
    <source>
        <dbReference type="EMBL" id="MDT0338739.1"/>
    </source>
</evidence>
<gene>
    <name evidence="2" type="ORF">RJN63_18005</name>
</gene>
<accession>A0AAE4K4W8</accession>
<dbReference type="AlphaFoldDB" id="A0AAE4K4W8"/>
<reference evidence="2" key="1">
    <citation type="submission" date="2023-02" db="EMBL/GenBank/DDBJ databases">
        <title>Description of Herbaspirillum huttiense subsp. nephrolepsisexaltata and Herbaspirillum huttiense subsp. lycopersicon.</title>
        <authorList>
            <person name="Poudel M."/>
            <person name="Sharma A."/>
            <person name="Goss E."/>
            <person name="Tapia J.H."/>
            <person name="Harmon C.M."/>
            <person name="Jones J.B."/>
        </authorList>
    </citation>
    <scope>NUCLEOTIDE SEQUENCE</scope>
    <source>
        <strain evidence="2">NC40101</strain>
    </source>
</reference>
<sequence length="130" mass="14355">MAGRKPSSIRAKELDLAIARIKLGKSRTGATELNITTVAKEVGVTPALIHNHYPEIADKIRPPKKSNNQKQQVQIDSLERENAKLRDEQVTLKAKIAKLATQNEVLIIENAELKKAAKSKVVDIKSLAKQ</sequence>